<dbReference type="EC" id="1.5.1.7" evidence="4 13"/>
<feature type="binding site" evidence="15">
    <location>
        <position position="265"/>
    </location>
    <ligand>
        <name>NAD(+)</name>
        <dbReference type="ChEBI" id="CHEBI:57540"/>
    </ligand>
</feature>
<evidence type="ECO:0000256" key="11">
    <source>
        <dbReference type="ARBA" id="ARBA00033228"/>
    </source>
</evidence>
<feature type="binding site" evidence="15">
    <location>
        <begin position="335"/>
        <end position="338"/>
    </location>
    <ligand>
        <name>NAD(+)</name>
        <dbReference type="ChEBI" id="CHEBI:57540"/>
    </ligand>
</feature>
<feature type="active site" description="Proton acceptor" evidence="14">
    <location>
        <position position="83"/>
    </location>
</feature>
<reference evidence="18" key="1">
    <citation type="submission" date="2021-03" db="EMBL/GenBank/DDBJ databases">
        <authorList>
            <person name="Tagirdzhanova G."/>
        </authorList>
    </citation>
    <scope>NUCLEOTIDE SEQUENCE</scope>
</reference>
<evidence type="ECO:0000256" key="2">
    <source>
        <dbReference type="ARBA" id="ARBA00005689"/>
    </source>
</evidence>
<dbReference type="GO" id="GO:0019878">
    <property type="term" value="P:lysine biosynthetic process via aminoadipic acid"/>
    <property type="evidence" value="ECO:0007669"/>
    <property type="project" value="UniProtKB-UniPathway"/>
</dbReference>
<dbReference type="SMART" id="SM01003">
    <property type="entry name" value="AlaDh_PNT_N"/>
    <property type="match status" value="1"/>
</dbReference>
<proteinExistence type="inferred from homology"/>
<comment type="subunit">
    <text evidence="3">Monomer.</text>
</comment>
<comment type="catalytic activity">
    <reaction evidence="12 13">
        <text>L-saccharopine + NAD(+) + H2O = L-lysine + 2-oxoglutarate + NADH + H(+)</text>
        <dbReference type="Rhea" id="RHEA:12440"/>
        <dbReference type="ChEBI" id="CHEBI:15377"/>
        <dbReference type="ChEBI" id="CHEBI:15378"/>
        <dbReference type="ChEBI" id="CHEBI:16810"/>
        <dbReference type="ChEBI" id="CHEBI:32551"/>
        <dbReference type="ChEBI" id="CHEBI:57540"/>
        <dbReference type="ChEBI" id="CHEBI:57945"/>
        <dbReference type="ChEBI" id="CHEBI:57951"/>
        <dbReference type="EC" id="1.5.1.7"/>
    </reaction>
</comment>
<dbReference type="EMBL" id="CAJPDQ010000034">
    <property type="protein sequence ID" value="CAF9930153.1"/>
    <property type="molecule type" value="Genomic_DNA"/>
</dbReference>
<evidence type="ECO:0000256" key="3">
    <source>
        <dbReference type="ARBA" id="ARBA00011245"/>
    </source>
</evidence>
<feature type="active site" description="Proton donor" evidence="14">
    <location>
        <position position="102"/>
    </location>
</feature>
<feature type="binding site" evidence="15">
    <location>
        <position position="292"/>
    </location>
    <ligand>
        <name>NAD(+)</name>
        <dbReference type="ChEBI" id="CHEBI:57540"/>
    </ligand>
</feature>
<comment type="pathway">
    <text evidence="1 13">Amino-acid biosynthesis; L-lysine biosynthesis via AAA pathway; L-lysine from L-alpha-aminoadipate (fungal route): step 3/3.</text>
</comment>
<evidence type="ECO:0000259" key="16">
    <source>
        <dbReference type="SMART" id="SM01002"/>
    </source>
</evidence>
<name>A0A8H3FSP3_9LECA</name>
<keyword evidence="6 13" id="KW-0028">Amino-acid biosynthesis</keyword>
<evidence type="ECO:0000256" key="5">
    <source>
        <dbReference type="ARBA" id="ARBA00021221"/>
    </source>
</evidence>
<accession>A0A8H3FSP3</accession>
<dbReference type="OrthoDB" id="265306at2759"/>
<dbReference type="GO" id="GO:0005737">
    <property type="term" value="C:cytoplasm"/>
    <property type="evidence" value="ECO:0007669"/>
    <property type="project" value="TreeGrafter"/>
</dbReference>
<feature type="binding site" evidence="15">
    <location>
        <position position="240"/>
    </location>
    <ligand>
        <name>NAD(+)</name>
        <dbReference type="ChEBI" id="CHEBI:57540"/>
    </ligand>
</feature>
<dbReference type="SUPFAM" id="SSF51735">
    <property type="entry name" value="NAD(P)-binding Rossmann-fold domains"/>
    <property type="match status" value="1"/>
</dbReference>
<dbReference type="PIRSF" id="PIRSF018250">
    <property type="entry name" value="Saccharopine_DH_Lys"/>
    <property type="match status" value="1"/>
</dbReference>
<evidence type="ECO:0000313" key="19">
    <source>
        <dbReference type="Proteomes" id="UP000664169"/>
    </source>
</evidence>
<evidence type="ECO:0000256" key="13">
    <source>
        <dbReference type="PIRNR" id="PIRNR018250"/>
    </source>
</evidence>
<evidence type="ECO:0000256" key="4">
    <source>
        <dbReference type="ARBA" id="ARBA00012847"/>
    </source>
</evidence>
<evidence type="ECO:0000256" key="15">
    <source>
        <dbReference type="PIRSR" id="PIRSR018250-3"/>
    </source>
</evidence>
<dbReference type="GO" id="GO:0004754">
    <property type="term" value="F:saccharopine dehydrogenase (NAD+, L-lysine-forming) activity"/>
    <property type="evidence" value="ECO:0007669"/>
    <property type="project" value="UniProtKB-EC"/>
</dbReference>
<evidence type="ECO:0000259" key="17">
    <source>
        <dbReference type="SMART" id="SM01003"/>
    </source>
</evidence>
<dbReference type="Gene3D" id="3.40.50.720">
    <property type="entry name" value="NAD(P)-binding Rossmann-like Domain"/>
    <property type="match status" value="2"/>
</dbReference>
<feature type="domain" description="Alanine dehydrogenase/pyridine nucleotide transhydrogenase NAD(H)-binding" evidence="16">
    <location>
        <begin position="192"/>
        <end position="334"/>
    </location>
</feature>
<keyword evidence="8 13" id="KW-0520">NAD</keyword>
<feature type="binding site" evidence="15">
    <location>
        <position position="244"/>
    </location>
    <ligand>
        <name>NAD(+)</name>
        <dbReference type="ChEBI" id="CHEBI:57540"/>
    </ligand>
</feature>
<evidence type="ECO:0000256" key="6">
    <source>
        <dbReference type="ARBA" id="ARBA00022605"/>
    </source>
</evidence>
<feature type="domain" description="Alanine dehydrogenase/pyridine nucleotide transhydrogenase N-terminal" evidence="17">
    <location>
        <begin position="9"/>
        <end position="148"/>
    </location>
</feature>
<keyword evidence="19" id="KW-1185">Reference proteome</keyword>
<gene>
    <name evidence="18" type="ORF">GOMPHAMPRED_005589</name>
</gene>
<evidence type="ECO:0000256" key="1">
    <source>
        <dbReference type="ARBA" id="ARBA00004884"/>
    </source>
</evidence>
<evidence type="ECO:0000256" key="14">
    <source>
        <dbReference type="PIRSR" id="PIRSR018250-1"/>
    </source>
</evidence>
<feature type="binding site" evidence="15">
    <location>
        <begin position="216"/>
        <end position="217"/>
    </location>
    <ligand>
        <name>NAD(+)</name>
        <dbReference type="ChEBI" id="CHEBI:57540"/>
    </ligand>
</feature>
<protein>
    <recommendedName>
        <fullName evidence="5 13">Saccharopine dehydrogenase [NAD(+), L-lysine-forming]</fullName>
        <shortName evidence="13">SDH</shortName>
        <ecNumber evidence="4 13">1.5.1.7</ecNumber>
    </recommendedName>
    <alternativeName>
        <fullName evidence="11 13">Lysine--2-oxoglutarate reductase</fullName>
    </alternativeName>
</protein>
<dbReference type="Proteomes" id="UP000664169">
    <property type="component" value="Unassembled WGS sequence"/>
</dbReference>
<dbReference type="CDD" id="cd12188">
    <property type="entry name" value="SDH"/>
    <property type="match status" value="1"/>
</dbReference>
<sequence length="393" mass="43649">MSSTHPAILLRQEQRLLEHRSYSPAVIKSLVDAGYAVSVEKSSQDPARIRIFKDEEYSAAGAQLVPEQSWETAAPGTIILGLKELPEDQDFPLRNDHITFAHCYKNQGGWQRVLGRFPRGGSILYDLEFLVDDHGRRVSAFGYHAGFTGAALAVKAWAWRLANPGQPLLPGVGEYTDGREFYLDERELVEQVKQDVAAGEKITGRTPTAMVMGALGRCGRGAVDLFKKVGLADGDITKWDLDETRDRHGPYEEIVQHDIFLNAIYLSDPVPPFVNVEMLAKPGRKLSVVCDVSCDTTNPHNPIPIYSVNTTFKKPSVLVDIPNDQNDFPMSVISIDHLPSMLPREASESFSEGLKESLLLLKDRDSAPVWTKAKKLFDEKIALLPVGLRTKEV</sequence>
<evidence type="ECO:0000256" key="8">
    <source>
        <dbReference type="ARBA" id="ARBA00023027"/>
    </source>
</evidence>
<dbReference type="PANTHER" id="PTHR11133:SF23">
    <property type="entry name" value="SACCHAROPINE DEHYDROGENASE [NAD(+), L-LYSINE-FORMING]"/>
    <property type="match status" value="1"/>
</dbReference>
<dbReference type="SUPFAM" id="SSF52283">
    <property type="entry name" value="Formate/glycerate dehydrogenase catalytic domain-like"/>
    <property type="match status" value="1"/>
</dbReference>
<evidence type="ECO:0000256" key="10">
    <source>
        <dbReference type="ARBA" id="ARBA00023157"/>
    </source>
</evidence>
<dbReference type="Pfam" id="PF05222">
    <property type="entry name" value="AlaDh_PNT_N"/>
    <property type="match status" value="1"/>
</dbReference>
<evidence type="ECO:0000313" key="18">
    <source>
        <dbReference type="EMBL" id="CAF9930153.1"/>
    </source>
</evidence>
<dbReference type="InterPro" id="IPR051168">
    <property type="entry name" value="AASS"/>
</dbReference>
<dbReference type="InterPro" id="IPR007698">
    <property type="entry name" value="AlaDH/PNT_NAD(H)-bd"/>
</dbReference>
<comment type="caution">
    <text evidence="18">The sequence shown here is derived from an EMBL/GenBank/DDBJ whole genome shotgun (WGS) entry which is preliminary data.</text>
</comment>
<dbReference type="SMART" id="SM01002">
    <property type="entry name" value="AlaDh_PNT_C"/>
    <property type="match status" value="1"/>
</dbReference>
<dbReference type="InterPro" id="IPR027281">
    <property type="entry name" value="Lys1"/>
</dbReference>
<dbReference type="FunFam" id="3.40.50.720:FF:000217">
    <property type="entry name" value="Saccharopine dehydrogenase [NAD(+), L-lysine-forming]"/>
    <property type="match status" value="1"/>
</dbReference>
<dbReference type="PANTHER" id="PTHR11133">
    <property type="entry name" value="SACCHAROPINE DEHYDROGENASE"/>
    <property type="match status" value="1"/>
</dbReference>
<evidence type="ECO:0000256" key="7">
    <source>
        <dbReference type="ARBA" id="ARBA00023002"/>
    </source>
</evidence>
<dbReference type="InterPro" id="IPR007886">
    <property type="entry name" value="AlaDH/PNT_N"/>
</dbReference>
<dbReference type="InterPro" id="IPR036291">
    <property type="entry name" value="NAD(P)-bd_dom_sf"/>
</dbReference>
<organism evidence="18 19">
    <name type="scientific">Gomphillus americanus</name>
    <dbReference type="NCBI Taxonomy" id="1940652"/>
    <lineage>
        <taxon>Eukaryota</taxon>
        <taxon>Fungi</taxon>
        <taxon>Dikarya</taxon>
        <taxon>Ascomycota</taxon>
        <taxon>Pezizomycotina</taxon>
        <taxon>Lecanoromycetes</taxon>
        <taxon>OSLEUM clade</taxon>
        <taxon>Ostropomycetidae</taxon>
        <taxon>Ostropales</taxon>
        <taxon>Graphidaceae</taxon>
        <taxon>Gomphilloideae</taxon>
        <taxon>Gomphillus</taxon>
    </lineage>
</organism>
<keyword evidence="9 13" id="KW-0457">Lysine biosynthesis</keyword>
<keyword evidence="7 13" id="KW-0560">Oxidoreductase</keyword>
<dbReference type="AlphaFoldDB" id="A0A8H3FSP3"/>
<comment type="similarity">
    <text evidence="2 13">Belongs to the AlaDH/PNT family.</text>
</comment>
<evidence type="ECO:0000256" key="12">
    <source>
        <dbReference type="ARBA" id="ARBA00047860"/>
    </source>
</evidence>
<feature type="binding site" evidence="15">
    <location>
        <position position="136"/>
    </location>
    <ligand>
        <name>NAD(+)</name>
        <dbReference type="ChEBI" id="CHEBI:57540"/>
    </ligand>
</feature>
<dbReference type="UniPathway" id="UPA00033">
    <property type="reaction ID" value="UER00034"/>
</dbReference>
<keyword evidence="10" id="KW-1015">Disulfide bond</keyword>
<evidence type="ECO:0000256" key="9">
    <source>
        <dbReference type="ARBA" id="ARBA00023154"/>
    </source>
</evidence>